<gene>
    <name evidence="2" type="ORF">F3F73_04025</name>
</gene>
<name>A0A7J4XM74_9BACE</name>
<reference evidence="2 3" key="1">
    <citation type="journal article" date="2019" name="Nat. Med.">
        <title>A library of human gut bacterial isolates paired with longitudinal multiomics data enables mechanistic microbiome research.</title>
        <authorList>
            <person name="Poyet M."/>
            <person name="Groussin M."/>
            <person name="Gibbons S.M."/>
            <person name="Avila-Pacheco J."/>
            <person name="Jiang X."/>
            <person name="Kearney S.M."/>
            <person name="Perrotta A.R."/>
            <person name="Berdy B."/>
            <person name="Zhao S."/>
            <person name="Lieberman T.D."/>
            <person name="Swanson P.K."/>
            <person name="Smith M."/>
            <person name="Roesemann S."/>
            <person name="Alexander J.E."/>
            <person name="Rich S.A."/>
            <person name="Livny J."/>
            <person name="Vlamakis H."/>
            <person name="Clish C."/>
            <person name="Bullock K."/>
            <person name="Deik A."/>
            <person name="Scott J."/>
            <person name="Pierce K.A."/>
            <person name="Xavier R.J."/>
            <person name="Alm E.J."/>
        </authorList>
    </citation>
    <scope>NUCLEOTIDE SEQUENCE [LARGE SCALE GENOMIC DNA]</scope>
    <source>
        <strain evidence="2 3">BIOML-A10</strain>
    </source>
</reference>
<protein>
    <recommendedName>
        <fullName evidence="1">DUF6250 domain-containing protein</fullName>
    </recommendedName>
</protein>
<dbReference type="GeneID" id="93115171"/>
<feature type="domain" description="DUF6250" evidence="1">
    <location>
        <begin position="57"/>
        <end position="226"/>
    </location>
</feature>
<dbReference type="Pfam" id="PF19763">
    <property type="entry name" value="DUF6250"/>
    <property type="match status" value="1"/>
</dbReference>
<dbReference type="InterPro" id="IPR046217">
    <property type="entry name" value="DUF6250"/>
</dbReference>
<dbReference type="PROSITE" id="PS51257">
    <property type="entry name" value="PROKAR_LIPOPROTEIN"/>
    <property type="match status" value="1"/>
</dbReference>
<dbReference type="RefSeq" id="WP_005927686.1">
    <property type="nucleotide sequence ID" value="NZ_CABKSE010000001.1"/>
</dbReference>
<proteinExistence type="predicted"/>
<sequence>MRRTLIRYSVLLIGSCLLVACFSSNKKSNPILEKWVAEDESAAMQLSLISDTMELVVPAGLTLWYNEFLTGDYEISYQVAMLMEGGEFDRLSDLNCFWAANDPLHPDHIFARSEWRNGVFKNYNTLNLFYVGYGGNENTTTRFRRYYAEYNGVDDARVKPLIAEYTDPEHLLVPGKWYHIVIRVEKEYTTYSVNGEELFRASLKPGEGDGYFGLRLLQNHVLVTGFEVQSI</sequence>
<dbReference type="EMBL" id="VWMK01000003">
    <property type="protein sequence ID" value="KAA3768477.1"/>
    <property type="molecule type" value="Genomic_DNA"/>
</dbReference>
<comment type="caution">
    <text evidence="2">The sequence shown here is derived from an EMBL/GenBank/DDBJ whole genome shotgun (WGS) entry which is preliminary data.</text>
</comment>
<evidence type="ECO:0000259" key="1">
    <source>
        <dbReference type="Pfam" id="PF19763"/>
    </source>
</evidence>
<dbReference type="Gene3D" id="2.60.120.200">
    <property type="match status" value="1"/>
</dbReference>
<accession>A0A7J4XM74</accession>
<dbReference type="Proteomes" id="UP000422221">
    <property type="component" value="Unassembled WGS sequence"/>
</dbReference>
<organism evidence="2 3">
    <name type="scientific">Bacteroides salyersiae</name>
    <dbReference type="NCBI Taxonomy" id="291644"/>
    <lineage>
        <taxon>Bacteria</taxon>
        <taxon>Pseudomonadati</taxon>
        <taxon>Bacteroidota</taxon>
        <taxon>Bacteroidia</taxon>
        <taxon>Bacteroidales</taxon>
        <taxon>Bacteroidaceae</taxon>
        <taxon>Bacteroides</taxon>
    </lineage>
</organism>
<evidence type="ECO:0000313" key="2">
    <source>
        <dbReference type="EMBL" id="KAA3768477.1"/>
    </source>
</evidence>
<dbReference type="AlphaFoldDB" id="A0A7J4XM74"/>
<evidence type="ECO:0000313" key="3">
    <source>
        <dbReference type="Proteomes" id="UP000422221"/>
    </source>
</evidence>